<protein>
    <recommendedName>
        <fullName evidence="4">HTH arsR-type domain-containing protein</fullName>
    </recommendedName>
</protein>
<dbReference type="SMART" id="SM00418">
    <property type="entry name" value="HTH_ARSR"/>
    <property type="match status" value="1"/>
</dbReference>
<dbReference type="CDD" id="cd00090">
    <property type="entry name" value="HTH_ARSR"/>
    <property type="match status" value="1"/>
</dbReference>
<name>A0A512AWG7_9BACT</name>
<proteinExistence type="predicted"/>
<accession>A0A512AWG7</accession>
<feature type="domain" description="HTH arsR-type" evidence="4">
    <location>
        <begin position="1"/>
        <end position="96"/>
    </location>
</feature>
<dbReference type="AlphaFoldDB" id="A0A512AWG7"/>
<reference evidence="5 6" key="1">
    <citation type="submission" date="2019-07" db="EMBL/GenBank/DDBJ databases">
        <title>Whole genome shotgun sequence of Adhaeribacter aerolatus NBRC 106133.</title>
        <authorList>
            <person name="Hosoyama A."/>
            <person name="Uohara A."/>
            <person name="Ohji S."/>
            <person name="Ichikawa N."/>
        </authorList>
    </citation>
    <scope>NUCLEOTIDE SEQUENCE [LARGE SCALE GENOMIC DNA]</scope>
    <source>
        <strain evidence="5 6">NBRC 106133</strain>
    </source>
</reference>
<dbReference type="InterPro" id="IPR036390">
    <property type="entry name" value="WH_DNA-bd_sf"/>
</dbReference>
<dbReference type="RefSeq" id="WP_146897180.1">
    <property type="nucleotide sequence ID" value="NZ_BJYS01000010.1"/>
</dbReference>
<dbReference type="GO" id="GO:0003677">
    <property type="term" value="F:DNA binding"/>
    <property type="evidence" value="ECO:0007669"/>
    <property type="project" value="UniProtKB-KW"/>
</dbReference>
<dbReference type="Pfam" id="PF01022">
    <property type="entry name" value="HTH_5"/>
    <property type="match status" value="1"/>
</dbReference>
<dbReference type="SUPFAM" id="SSF46785">
    <property type="entry name" value="Winged helix' DNA-binding domain"/>
    <property type="match status" value="1"/>
</dbReference>
<keyword evidence="1" id="KW-0805">Transcription regulation</keyword>
<gene>
    <name evidence="5" type="ORF">AAE02nite_17190</name>
</gene>
<evidence type="ECO:0000256" key="2">
    <source>
        <dbReference type="ARBA" id="ARBA00023125"/>
    </source>
</evidence>
<evidence type="ECO:0000313" key="5">
    <source>
        <dbReference type="EMBL" id="GEO04055.1"/>
    </source>
</evidence>
<evidence type="ECO:0000256" key="1">
    <source>
        <dbReference type="ARBA" id="ARBA00023015"/>
    </source>
</evidence>
<evidence type="ECO:0000259" key="4">
    <source>
        <dbReference type="PROSITE" id="PS50987"/>
    </source>
</evidence>
<dbReference type="InterPro" id="IPR011991">
    <property type="entry name" value="ArsR-like_HTH"/>
</dbReference>
<evidence type="ECO:0000256" key="3">
    <source>
        <dbReference type="ARBA" id="ARBA00023163"/>
    </source>
</evidence>
<comment type="caution">
    <text evidence="5">The sequence shown here is derived from an EMBL/GenBank/DDBJ whole genome shotgun (WGS) entry which is preliminary data.</text>
</comment>
<evidence type="ECO:0000313" key="6">
    <source>
        <dbReference type="Proteomes" id="UP000321532"/>
    </source>
</evidence>
<dbReference type="GO" id="GO:0003700">
    <property type="term" value="F:DNA-binding transcription factor activity"/>
    <property type="evidence" value="ECO:0007669"/>
    <property type="project" value="InterPro"/>
</dbReference>
<keyword evidence="6" id="KW-1185">Reference proteome</keyword>
<dbReference type="NCBIfam" id="NF033788">
    <property type="entry name" value="HTH_metalloreg"/>
    <property type="match status" value="1"/>
</dbReference>
<keyword evidence="2" id="KW-0238">DNA-binding</keyword>
<keyword evidence="3" id="KW-0804">Transcription</keyword>
<organism evidence="5 6">
    <name type="scientific">Adhaeribacter aerolatus</name>
    <dbReference type="NCBI Taxonomy" id="670289"/>
    <lineage>
        <taxon>Bacteria</taxon>
        <taxon>Pseudomonadati</taxon>
        <taxon>Bacteroidota</taxon>
        <taxon>Cytophagia</taxon>
        <taxon>Cytophagales</taxon>
        <taxon>Hymenobacteraceae</taxon>
        <taxon>Adhaeribacter</taxon>
    </lineage>
</organism>
<dbReference type="PANTHER" id="PTHR43132:SF2">
    <property type="entry name" value="ARSENICAL RESISTANCE OPERON REPRESSOR ARSR-RELATED"/>
    <property type="match status" value="1"/>
</dbReference>
<dbReference type="InterPro" id="IPR001845">
    <property type="entry name" value="HTH_ArsR_DNA-bd_dom"/>
</dbReference>
<dbReference type="InterPro" id="IPR051011">
    <property type="entry name" value="Metal_resp_trans_reg"/>
</dbReference>
<dbReference type="Proteomes" id="UP000321532">
    <property type="component" value="Unassembled WGS sequence"/>
</dbReference>
<dbReference type="Gene3D" id="1.10.10.10">
    <property type="entry name" value="Winged helix-like DNA-binding domain superfamily/Winged helix DNA-binding domain"/>
    <property type="match status" value="1"/>
</dbReference>
<dbReference type="PANTHER" id="PTHR43132">
    <property type="entry name" value="ARSENICAL RESISTANCE OPERON REPRESSOR ARSR-RELATED"/>
    <property type="match status" value="1"/>
</dbReference>
<dbReference type="PROSITE" id="PS50987">
    <property type="entry name" value="HTH_ARSR_2"/>
    <property type="match status" value="1"/>
</dbReference>
<dbReference type="EMBL" id="BJYS01000010">
    <property type="protein sequence ID" value="GEO04055.1"/>
    <property type="molecule type" value="Genomic_DNA"/>
</dbReference>
<dbReference type="OrthoDB" id="9798835at2"/>
<sequence>MTTNLKELEKMAKALGDVNRLKILEFLAQQGGSGSCSAILGCLNLAQPSVSHHLKVLTQAGLIAAEKEGRNFTYSLQPAGFNTFISGISFGRSPIK</sequence>
<dbReference type="InterPro" id="IPR036388">
    <property type="entry name" value="WH-like_DNA-bd_sf"/>
</dbReference>